<comment type="caution">
    <text evidence="3">The sequence shown here is derived from an EMBL/GenBank/DDBJ whole genome shotgun (WGS) entry which is preliminary data.</text>
</comment>
<evidence type="ECO:0000256" key="1">
    <source>
        <dbReference type="ARBA" id="ARBA00022729"/>
    </source>
</evidence>
<evidence type="ECO:0000259" key="2">
    <source>
        <dbReference type="Pfam" id="PF14008"/>
    </source>
</evidence>
<gene>
    <name evidence="3" type="ORF">RJ641_028002</name>
</gene>
<evidence type="ECO:0000313" key="4">
    <source>
        <dbReference type="Proteomes" id="UP001370490"/>
    </source>
</evidence>
<keyword evidence="4" id="KW-1185">Reference proteome</keyword>
<dbReference type="SUPFAM" id="SSF56300">
    <property type="entry name" value="Metallo-dependent phosphatases"/>
    <property type="match status" value="1"/>
</dbReference>
<organism evidence="3 4">
    <name type="scientific">Dillenia turbinata</name>
    <dbReference type="NCBI Taxonomy" id="194707"/>
    <lineage>
        <taxon>Eukaryota</taxon>
        <taxon>Viridiplantae</taxon>
        <taxon>Streptophyta</taxon>
        <taxon>Embryophyta</taxon>
        <taxon>Tracheophyta</taxon>
        <taxon>Spermatophyta</taxon>
        <taxon>Magnoliopsida</taxon>
        <taxon>eudicotyledons</taxon>
        <taxon>Gunneridae</taxon>
        <taxon>Pentapetalae</taxon>
        <taxon>Dilleniales</taxon>
        <taxon>Dilleniaceae</taxon>
        <taxon>Dillenia</taxon>
    </lineage>
</organism>
<dbReference type="Proteomes" id="UP001370490">
    <property type="component" value="Unassembled WGS sequence"/>
</dbReference>
<dbReference type="PANTHER" id="PTHR22953:SF153">
    <property type="entry name" value="PURPLE ACID PHOSPHATASE"/>
    <property type="match status" value="1"/>
</dbReference>
<dbReference type="GO" id="GO:0003993">
    <property type="term" value="F:acid phosphatase activity"/>
    <property type="evidence" value="ECO:0007669"/>
    <property type="project" value="InterPro"/>
</dbReference>
<dbReference type="Pfam" id="PF14008">
    <property type="entry name" value="Metallophos_C"/>
    <property type="match status" value="1"/>
</dbReference>
<protein>
    <submittedName>
        <fullName evidence="3">Iron/zinc purple acid phosphatase-like C-terminal domain</fullName>
    </submittedName>
</protein>
<name>A0AAN8VZC5_9MAGN</name>
<dbReference type="Gene3D" id="3.60.21.10">
    <property type="match status" value="1"/>
</dbReference>
<dbReference type="AlphaFoldDB" id="A0AAN8VZC5"/>
<keyword evidence="1" id="KW-0732">Signal</keyword>
<dbReference type="InterPro" id="IPR029052">
    <property type="entry name" value="Metallo-depent_PP-like"/>
</dbReference>
<dbReference type="InterPro" id="IPR025733">
    <property type="entry name" value="PAPs_C"/>
</dbReference>
<dbReference type="PANTHER" id="PTHR22953">
    <property type="entry name" value="ACID PHOSPHATASE RELATED"/>
    <property type="match status" value="1"/>
</dbReference>
<dbReference type="InterPro" id="IPR039331">
    <property type="entry name" value="PAPs-like"/>
</dbReference>
<proteinExistence type="predicted"/>
<dbReference type="EMBL" id="JBAMMX010000004">
    <property type="protein sequence ID" value="KAK6942625.1"/>
    <property type="molecule type" value="Genomic_DNA"/>
</dbReference>
<accession>A0AAN8VZC5</accession>
<reference evidence="3 4" key="1">
    <citation type="submission" date="2023-12" db="EMBL/GenBank/DDBJ databases">
        <title>A high-quality genome assembly for Dillenia turbinata (Dilleniales).</title>
        <authorList>
            <person name="Chanderbali A."/>
        </authorList>
    </citation>
    <scope>NUCLEOTIDE SEQUENCE [LARGE SCALE GENOMIC DNA]</scope>
    <source>
        <strain evidence="3">LSX21</strain>
        <tissue evidence="3">Leaf</tissue>
    </source>
</reference>
<sequence length="119" mass="13339">MQVTLSEQKRQTQHFDTYRPQTMTCSSYPEISPMQTLSSLVGTPLAALLSLSRALGHGWYDEPQIPISLFREANFGHGQLQVLNATHALWTWHRNQDDLAVAADSVWLTNLSTDPACKV</sequence>
<evidence type="ECO:0000313" key="3">
    <source>
        <dbReference type="EMBL" id="KAK6942625.1"/>
    </source>
</evidence>
<feature type="domain" description="Purple acid phosphatase C-terminal" evidence="2">
    <location>
        <begin position="58"/>
        <end position="100"/>
    </location>
</feature>